<dbReference type="InterPro" id="IPR017937">
    <property type="entry name" value="Thioredoxin_CS"/>
</dbReference>
<dbReference type="Proteomes" id="UP000000628">
    <property type="component" value="Chromosome"/>
</dbReference>
<dbReference type="CDD" id="cd02976">
    <property type="entry name" value="NrdH"/>
    <property type="match status" value="1"/>
</dbReference>
<proteinExistence type="predicted"/>
<dbReference type="NCBIfam" id="TIGR02200">
    <property type="entry name" value="GlrX_actino"/>
    <property type="match status" value="1"/>
</dbReference>
<dbReference type="PROSITE" id="PS00194">
    <property type="entry name" value="THIOREDOXIN_1"/>
    <property type="match status" value="1"/>
</dbReference>
<accession>C7R1R0</accession>
<dbReference type="PANTHER" id="PTHR34386:SF1">
    <property type="entry name" value="GLUTAREDOXIN-LIKE PROTEIN NRDH"/>
    <property type="match status" value="1"/>
</dbReference>
<feature type="domain" description="Glutaredoxin" evidence="1">
    <location>
        <begin position="13"/>
        <end position="68"/>
    </location>
</feature>
<dbReference type="PANTHER" id="PTHR34386">
    <property type="entry name" value="GLUTAREDOXIN"/>
    <property type="match status" value="1"/>
</dbReference>
<dbReference type="InterPro" id="IPR011915">
    <property type="entry name" value="GlrX_actino"/>
</dbReference>
<dbReference type="Pfam" id="PF00462">
    <property type="entry name" value="Glutaredoxin"/>
    <property type="match status" value="1"/>
</dbReference>
<keyword evidence="3" id="KW-1185">Reference proteome</keyword>
<dbReference type="RefSeq" id="WP_015771006.1">
    <property type="nucleotide sequence ID" value="NC_013174.1"/>
</dbReference>
<dbReference type="KEGG" id="jde:Jden_0714"/>
<dbReference type="AlphaFoldDB" id="C7R1R0"/>
<dbReference type="SUPFAM" id="SSF52833">
    <property type="entry name" value="Thioredoxin-like"/>
    <property type="match status" value="1"/>
</dbReference>
<dbReference type="STRING" id="471856.Jden_0714"/>
<reference evidence="2 3" key="1">
    <citation type="journal article" date="2009" name="Stand. Genomic Sci.">
        <title>Complete genome sequence of Jonesia denitrificans type strain (Prevot 55134).</title>
        <authorList>
            <person name="Pukall R."/>
            <person name="Gehrich-Schroter G."/>
            <person name="Lapidus A."/>
            <person name="Nolan M."/>
            <person name="Glavina Del Rio T."/>
            <person name="Lucas S."/>
            <person name="Chen F."/>
            <person name="Tice H."/>
            <person name="Pitluck S."/>
            <person name="Cheng J.F."/>
            <person name="Copeland A."/>
            <person name="Saunders E."/>
            <person name="Brettin T."/>
            <person name="Detter J.C."/>
            <person name="Bruce D."/>
            <person name="Goodwin L."/>
            <person name="Pati A."/>
            <person name="Ivanova N."/>
            <person name="Mavromatis K."/>
            <person name="Ovchinnikova G."/>
            <person name="Chen A."/>
            <person name="Palaniappan K."/>
            <person name="Land M."/>
            <person name="Hauser L."/>
            <person name="Chang Y.J."/>
            <person name="Jeffries C.D."/>
            <person name="Chain P."/>
            <person name="Goker M."/>
            <person name="Bristow J."/>
            <person name="Eisen J.A."/>
            <person name="Markowitz V."/>
            <person name="Hugenholtz P."/>
            <person name="Kyrpides N.C."/>
            <person name="Klenk H.P."/>
            <person name="Han C."/>
        </authorList>
    </citation>
    <scope>NUCLEOTIDE SEQUENCE [LARGE SCALE GENOMIC DNA]</scope>
    <source>
        <strain evidence="3">ATCC 14870 / DSM 20603 / BCRC 15368 / CIP 55.134 / JCM 11481 / NBRC 15587 / NCTC 10816 / Prevot 55134</strain>
    </source>
</reference>
<evidence type="ECO:0000313" key="2">
    <source>
        <dbReference type="EMBL" id="ACV08378.1"/>
    </source>
</evidence>
<dbReference type="InterPro" id="IPR002109">
    <property type="entry name" value="Glutaredoxin"/>
</dbReference>
<dbReference type="InterPro" id="IPR036249">
    <property type="entry name" value="Thioredoxin-like_sf"/>
</dbReference>
<sequence length="91" mass="9709">MSASPFPASPGSVVMYSTSWCGYCRRLTTQLNSANIPYTEINIEETPGTADYVESVNGGNQTVPTLVFADGTAMTNPSLAQVKDKLEQLSS</sequence>
<name>C7R1R0_JONDD</name>
<dbReference type="PROSITE" id="PS51354">
    <property type="entry name" value="GLUTAREDOXIN_2"/>
    <property type="match status" value="1"/>
</dbReference>
<organism evidence="2 3">
    <name type="scientific">Jonesia denitrificans (strain ATCC 14870 / DSM 20603 / BCRC 15368 / CIP 55.134 / JCM 11481 / NBRC 15587 / NCTC 10816 / Prevot 55134)</name>
    <name type="common">Listeria denitrificans</name>
    <dbReference type="NCBI Taxonomy" id="471856"/>
    <lineage>
        <taxon>Bacteria</taxon>
        <taxon>Bacillati</taxon>
        <taxon>Actinomycetota</taxon>
        <taxon>Actinomycetes</taxon>
        <taxon>Micrococcales</taxon>
        <taxon>Jonesiaceae</taxon>
        <taxon>Jonesia</taxon>
    </lineage>
</organism>
<dbReference type="OrthoDB" id="8991911at2"/>
<dbReference type="InterPro" id="IPR051548">
    <property type="entry name" value="Grx-like_ET"/>
</dbReference>
<dbReference type="EMBL" id="CP001706">
    <property type="protein sequence ID" value="ACV08378.1"/>
    <property type="molecule type" value="Genomic_DNA"/>
</dbReference>
<dbReference type="GO" id="GO:0045454">
    <property type="term" value="P:cell redox homeostasis"/>
    <property type="evidence" value="ECO:0007669"/>
    <property type="project" value="TreeGrafter"/>
</dbReference>
<dbReference type="eggNOG" id="COG0695">
    <property type="taxonomic scope" value="Bacteria"/>
</dbReference>
<dbReference type="HOGENOM" id="CLU_026126_11_1_11"/>
<dbReference type="Gene3D" id="3.40.30.10">
    <property type="entry name" value="Glutaredoxin"/>
    <property type="match status" value="1"/>
</dbReference>
<protein>
    <submittedName>
        <fullName evidence="2">Glutaredoxin-like protein</fullName>
    </submittedName>
</protein>
<evidence type="ECO:0000313" key="3">
    <source>
        <dbReference type="Proteomes" id="UP000000628"/>
    </source>
</evidence>
<gene>
    <name evidence="2" type="ordered locus">Jden_0714</name>
</gene>
<dbReference type="GO" id="GO:0009055">
    <property type="term" value="F:electron transfer activity"/>
    <property type="evidence" value="ECO:0007669"/>
    <property type="project" value="TreeGrafter"/>
</dbReference>
<evidence type="ECO:0000259" key="1">
    <source>
        <dbReference type="Pfam" id="PF00462"/>
    </source>
</evidence>